<accession>A0AAV6WGJ7</accession>
<proteinExistence type="predicted"/>
<dbReference type="EMBL" id="WHWC01000015">
    <property type="protein sequence ID" value="KAG8369318.1"/>
    <property type="molecule type" value="Genomic_DNA"/>
</dbReference>
<dbReference type="Proteomes" id="UP000826271">
    <property type="component" value="Unassembled WGS sequence"/>
</dbReference>
<reference evidence="1" key="1">
    <citation type="submission" date="2019-10" db="EMBL/GenBank/DDBJ databases">
        <authorList>
            <person name="Zhang R."/>
            <person name="Pan Y."/>
            <person name="Wang J."/>
            <person name="Ma R."/>
            <person name="Yu S."/>
        </authorList>
    </citation>
    <scope>NUCLEOTIDE SEQUENCE</scope>
    <source>
        <strain evidence="1">LA-IB0</strain>
        <tissue evidence="1">Leaf</tissue>
    </source>
</reference>
<dbReference type="AlphaFoldDB" id="A0AAV6WGJ7"/>
<keyword evidence="2" id="KW-1185">Reference proteome</keyword>
<evidence type="ECO:0000313" key="2">
    <source>
        <dbReference type="Proteomes" id="UP000826271"/>
    </source>
</evidence>
<sequence>MILRGFYRVDPKRASKVRSVFTSLPWELAYFHFRTTLTMPAQHRWVEKEGVLWPERVRYAFDQNNMLTFWDFSQYENTVEPHLQSCIKLRVIPYIGRLGMALEGAGKRRIFAIGNYRPKDTDRWPLLFLTDVVKILFGEAWAKGVVNSTLATGRLAELVIASWLDSIRRHLDVFVRSEIKLKDLKLAPHDFDPYSEDRDLVEYTAVRSDSGYSMYAGTTCFEGFTPKVGLNQLAAGRGVVYPGVTIISGNTPKTTVTY</sequence>
<gene>
    <name evidence="1" type="ORF">BUALT_Bualt15G0138800</name>
</gene>
<evidence type="ECO:0000313" key="1">
    <source>
        <dbReference type="EMBL" id="KAG8369318.1"/>
    </source>
</evidence>
<organism evidence="1 2">
    <name type="scientific">Buddleja alternifolia</name>
    <dbReference type="NCBI Taxonomy" id="168488"/>
    <lineage>
        <taxon>Eukaryota</taxon>
        <taxon>Viridiplantae</taxon>
        <taxon>Streptophyta</taxon>
        <taxon>Embryophyta</taxon>
        <taxon>Tracheophyta</taxon>
        <taxon>Spermatophyta</taxon>
        <taxon>Magnoliopsida</taxon>
        <taxon>eudicotyledons</taxon>
        <taxon>Gunneridae</taxon>
        <taxon>Pentapetalae</taxon>
        <taxon>asterids</taxon>
        <taxon>lamiids</taxon>
        <taxon>Lamiales</taxon>
        <taxon>Scrophulariaceae</taxon>
        <taxon>Buddlejeae</taxon>
        <taxon>Buddleja</taxon>
    </lineage>
</organism>
<comment type="caution">
    <text evidence="1">The sequence shown here is derived from an EMBL/GenBank/DDBJ whole genome shotgun (WGS) entry which is preliminary data.</text>
</comment>
<protein>
    <submittedName>
        <fullName evidence="1">Uncharacterized protein</fullName>
    </submittedName>
</protein>
<name>A0AAV6WGJ7_9LAMI</name>